<feature type="region of interest" description="Disordered" evidence="1">
    <location>
        <begin position="480"/>
        <end position="502"/>
    </location>
</feature>
<dbReference type="AlphaFoldDB" id="A0A7E4ZTW8"/>
<evidence type="ECO:0000313" key="4">
    <source>
        <dbReference type="Proteomes" id="UP000492821"/>
    </source>
</evidence>
<feature type="compositionally biased region" description="Pro residues" evidence="1">
    <location>
        <begin position="229"/>
        <end position="255"/>
    </location>
</feature>
<sequence>MTYSPVVLFILCLAACNVQGKVELKKGRIERVKFDGDDLAIAVDNTGGKGGRLDICFGSTPDVSDQPCPSGFTVATVSMRANSKLRLAVNRQGLFLDTALSTVGDIKFNNDGTLNITVVGLPDARTVVVLENANIFEAEKLEEEEKVKKKSNGATIGITIGVIGLVLLIIGIIAAVVICLYRRKKSQNQLIMPPEIVVQSAPEVTKTPVQTPETNPKKEMPSTLKAAPEPMPKSPQTPIKTPPTPKAIPAEPKPTTPAATVSPTPPADAAGLQPTSPSTEPVEQQQNKAVKKVKSKGKAKANPLAESTEQTKEASIDQQEKKGSKRDSKKSLRVEKTQSATVPSPPSLKFSEHPYSKAVAKTSVLKEKDNLKYEETANPFTKKIDYSKVDRLTRLQLLTESIRCYGMRNGNNVTIGSVVWYCIIPKRQQKQTPEVLGDLPQSPQCSPRANSIHQTASTKKVVKQASTTTTLQTTVSPKPVAYPSSGKLGVSIDDEADEHITT</sequence>
<keyword evidence="2" id="KW-1133">Transmembrane helix</keyword>
<feature type="compositionally biased region" description="Low complexity" evidence="1">
    <location>
        <begin position="256"/>
        <end position="270"/>
    </location>
</feature>
<dbReference type="WBParaSite" id="Pan_g17051.t1">
    <property type="protein sequence ID" value="Pan_g17051.t1"/>
    <property type="gene ID" value="Pan_g17051"/>
</dbReference>
<feature type="region of interest" description="Disordered" evidence="1">
    <location>
        <begin position="202"/>
        <end position="352"/>
    </location>
</feature>
<evidence type="ECO:0000256" key="1">
    <source>
        <dbReference type="SAM" id="MobiDB-lite"/>
    </source>
</evidence>
<proteinExistence type="predicted"/>
<protein>
    <submittedName>
        <fullName evidence="5">Uncharacterized protein</fullName>
    </submittedName>
</protein>
<keyword evidence="4" id="KW-1185">Reference proteome</keyword>
<feature type="signal peptide" evidence="3">
    <location>
        <begin position="1"/>
        <end position="20"/>
    </location>
</feature>
<evidence type="ECO:0000313" key="5">
    <source>
        <dbReference type="WBParaSite" id="Pan_g17051.t1"/>
    </source>
</evidence>
<accession>A0A7E4ZTW8</accession>
<keyword evidence="3" id="KW-0732">Signal</keyword>
<dbReference type="Proteomes" id="UP000492821">
    <property type="component" value="Unassembled WGS sequence"/>
</dbReference>
<reference evidence="4" key="1">
    <citation type="journal article" date="2013" name="Genetics">
        <title>The draft genome and transcriptome of Panagrellus redivivus are shaped by the harsh demands of a free-living lifestyle.</title>
        <authorList>
            <person name="Srinivasan J."/>
            <person name="Dillman A.R."/>
            <person name="Macchietto M.G."/>
            <person name="Heikkinen L."/>
            <person name="Lakso M."/>
            <person name="Fracchia K.M."/>
            <person name="Antoshechkin I."/>
            <person name="Mortazavi A."/>
            <person name="Wong G."/>
            <person name="Sternberg P.W."/>
        </authorList>
    </citation>
    <scope>NUCLEOTIDE SEQUENCE [LARGE SCALE GENOMIC DNA]</scope>
    <source>
        <strain evidence="4">MT8872</strain>
    </source>
</reference>
<reference evidence="5" key="2">
    <citation type="submission" date="2020-10" db="UniProtKB">
        <authorList>
            <consortium name="WormBaseParasite"/>
        </authorList>
    </citation>
    <scope>IDENTIFICATION</scope>
</reference>
<organism evidence="4 5">
    <name type="scientific">Panagrellus redivivus</name>
    <name type="common">Microworm</name>
    <dbReference type="NCBI Taxonomy" id="6233"/>
    <lineage>
        <taxon>Eukaryota</taxon>
        <taxon>Metazoa</taxon>
        <taxon>Ecdysozoa</taxon>
        <taxon>Nematoda</taxon>
        <taxon>Chromadorea</taxon>
        <taxon>Rhabditida</taxon>
        <taxon>Tylenchina</taxon>
        <taxon>Panagrolaimomorpha</taxon>
        <taxon>Panagrolaimoidea</taxon>
        <taxon>Panagrolaimidae</taxon>
        <taxon>Panagrellus</taxon>
    </lineage>
</organism>
<feature type="compositionally biased region" description="Basic and acidic residues" evidence="1">
    <location>
        <begin position="309"/>
        <end position="336"/>
    </location>
</feature>
<feature type="transmembrane region" description="Helical" evidence="2">
    <location>
        <begin position="156"/>
        <end position="181"/>
    </location>
</feature>
<feature type="chain" id="PRO_5028819452" evidence="3">
    <location>
        <begin position="21"/>
        <end position="502"/>
    </location>
</feature>
<name>A0A7E4ZTW8_PANRE</name>
<feature type="compositionally biased region" description="Acidic residues" evidence="1">
    <location>
        <begin position="492"/>
        <end position="502"/>
    </location>
</feature>
<evidence type="ECO:0000256" key="2">
    <source>
        <dbReference type="SAM" id="Phobius"/>
    </source>
</evidence>
<keyword evidence="2" id="KW-0472">Membrane</keyword>
<keyword evidence="2" id="KW-0812">Transmembrane</keyword>
<feature type="compositionally biased region" description="Basic residues" evidence="1">
    <location>
        <begin position="289"/>
        <end position="299"/>
    </location>
</feature>
<evidence type="ECO:0000256" key="3">
    <source>
        <dbReference type="SAM" id="SignalP"/>
    </source>
</evidence>